<dbReference type="EMBL" id="LAZR01009010">
    <property type="protein sequence ID" value="KKM75254.1"/>
    <property type="molecule type" value="Genomic_DNA"/>
</dbReference>
<gene>
    <name evidence="1" type="ORF">LCGC14_1392140</name>
</gene>
<accession>A0A0F9JZL9</accession>
<name>A0A0F9JZL9_9ZZZZ</name>
<evidence type="ECO:0000313" key="1">
    <source>
        <dbReference type="EMBL" id="KKM75254.1"/>
    </source>
</evidence>
<reference evidence="1" key="1">
    <citation type="journal article" date="2015" name="Nature">
        <title>Complex archaea that bridge the gap between prokaryotes and eukaryotes.</title>
        <authorList>
            <person name="Spang A."/>
            <person name="Saw J.H."/>
            <person name="Jorgensen S.L."/>
            <person name="Zaremba-Niedzwiedzka K."/>
            <person name="Martijn J."/>
            <person name="Lind A.E."/>
            <person name="van Eijk R."/>
            <person name="Schleper C."/>
            <person name="Guy L."/>
            <person name="Ettema T.J."/>
        </authorList>
    </citation>
    <scope>NUCLEOTIDE SEQUENCE</scope>
</reference>
<comment type="caution">
    <text evidence="1">The sequence shown here is derived from an EMBL/GenBank/DDBJ whole genome shotgun (WGS) entry which is preliminary data.</text>
</comment>
<proteinExistence type="predicted"/>
<dbReference type="AlphaFoldDB" id="A0A0F9JZL9"/>
<sequence length="79" mass="8646">MSHFYGKTEGSLAGIATRYGTRDSGLSTIAAGWQGAIRVSVTHNRETGEDVYQVYLTPWQNSSGEPRLLAEGKLDSNER</sequence>
<organism evidence="1">
    <name type="scientific">marine sediment metagenome</name>
    <dbReference type="NCBI Taxonomy" id="412755"/>
    <lineage>
        <taxon>unclassified sequences</taxon>
        <taxon>metagenomes</taxon>
        <taxon>ecological metagenomes</taxon>
    </lineage>
</organism>
<protein>
    <submittedName>
        <fullName evidence="1">Uncharacterized protein</fullName>
    </submittedName>
</protein>